<evidence type="ECO:0008006" key="8">
    <source>
        <dbReference type="Google" id="ProtNLM"/>
    </source>
</evidence>
<keyword evidence="4 5" id="KW-0472">Membrane</keyword>
<keyword evidence="7" id="KW-1185">Reference proteome</keyword>
<evidence type="ECO:0000313" key="7">
    <source>
        <dbReference type="Proteomes" id="UP000000267"/>
    </source>
</evidence>
<dbReference type="GeneID" id="5542829"/>
<dbReference type="eggNOG" id="KOG2322">
    <property type="taxonomic scope" value="Eukaryota"/>
</dbReference>
<evidence type="ECO:0000256" key="2">
    <source>
        <dbReference type="ARBA" id="ARBA00022692"/>
    </source>
</evidence>
<dbReference type="OMA" id="FGVMSLY"/>
<dbReference type="InterPro" id="IPR006214">
    <property type="entry name" value="Bax_inhibitor_1-related"/>
</dbReference>
<dbReference type="AlphaFoldDB" id="A7TSF6"/>
<organism evidence="7">
    <name type="scientific">Vanderwaltozyma polyspora (strain ATCC 22028 / DSM 70294 / BCRC 21397 / CBS 2163 / NBRC 10782 / NRRL Y-8283 / UCD 57-17)</name>
    <name type="common">Kluyveromyces polysporus</name>
    <dbReference type="NCBI Taxonomy" id="436907"/>
    <lineage>
        <taxon>Eukaryota</taxon>
        <taxon>Fungi</taxon>
        <taxon>Dikarya</taxon>
        <taxon>Ascomycota</taxon>
        <taxon>Saccharomycotina</taxon>
        <taxon>Saccharomycetes</taxon>
        <taxon>Saccharomycetales</taxon>
        <taxon>Saccharomycetaceae</taxon>
        <taxon>Vanderwaltozyma</taxon>
    </lineage>
</organism>
<accession>A7TSF6</accession>
<dbReference type="GO" id="GO:0006915">
    <property type="term" value="P:apoptotic process"/>
    <property type="evidence" value="ECO:0007669"/>
    <property type="project" value="EnsemblFungi"/>
</dbReference>
<sequence>MQSNYDITTTQQLPDDFKYSVKVISCEPEIRSRFQRKVYSLLSIQLLCTFIFSLSVIQYKTLQVFITTHLGLWFLALFISMVSCIWLSVVPNINDMPLDNETLLDNDNNNDISARRKVPWYYLPSRGSQLLMLMIFTLAESYTLALVTLSYDSDTVLSALLITVVVVVGVTVSSLSPLFQTSMQTMSSIYYWLNWALWFLIGLSFATLFFGISENFSTMIFGWLGAFVFTIYLFVDTQLIFRKCYIDDEIKCCMMLYLDIINLFISILRIVGSNDDN</sequence>
<comment type="subcellular location">
    <subcellularLocation>
        <location evidence="1">Membrane</location>
        <topology evidence="1">Multi-pass membrane protein</topology>
    </subcellularLocation>
</comment>
<dbReference type="HOGENOM" id="CLU_058671_0_0_1"/>
<dbReference type="KEGG" id="vpo:Kpol_1076p5"/>
<dbReference type="EMBL" id="DS480508">
    <property type="protein sequence ID" value="EDO14799.1"/>
    <property type="molecule type" value="Genomic_DNA"/>
</dbReference>
<feature type="transmembrane region" description="Helical" evidence="5">
    <location>
        <begin position="256"/>
        <end position="272"/>
    </location>
</feature>
<dbReference type="GO" id="GO:0019722">
    <property type="term" value="P:calcium-mediated signaling"/>
    <property type="evidence" value="ECO:0007669"/>
    <property type="project" value="EnsemblFungi"/>
</dbReference>
<dbReference type="InParanoid" id="A7TSF6"/>
<dbReference type="GO" id="GO:0005739">
    <property type="term" value="C:mitochondrion"/>
    <property type="evidence" value="ECO:0007669"/>
    <property type="project" value="EnsemblFungi"/>
</dbReference>
<keyword evidence="3 5" id="KW-1133">Transmembrane helix</keyword>
<dbReference type="STRING" id="436907.A7TSF6"/>
<dbReference type="RefSeq" id="XP_001642657.1">
    <property type="nucleotide sequence ID" value="XM_001642607.1"/>
</dbReference>
<dbReference type="OrthoDB" id="7933078at2759"/>
<dbReference type="PANTHER" id="PTHR23291:SF50">
    <property type="entry name" value="PROTEIN LIFEGUARD 4"/>
    <property type="match status" value="1"/>
</dbReference>
<reference evidence="6 7" key="1">
    <citation type="journal article" date="2007" name="Proc. Natl. Acad. Sci. U.S.A.">
        <title>Independent sorting-out of thousands of duplicated gene pairs in two yeast species descended from a whole-genome duplication.</title>
        <authorList>
            <person name="Scannell D.R."/>
            <person name="Frank A.C."/>
            <person name="Conant G.C."/>
            <person name="Byrne K.P."/>
            <person name="Woolfit M."/>
            <person name="Wolfe K.H."/>
        </authorList>
    </citation>
    <scope>NUCLEOTIDE SEQUENCE [LARGE SCALE GENOMIC DNA]</scope>
    <source>
        <strain evidence="7">ATCC 22028 / DSM 70294 / BCRC 21397 / CBS 2163 / NBRC 10782 / NRRL Y-8283 / UCD 57-17</strain>
    </source>
</reference>
<dbReference type="PANTHER" id="PTHR23291">
    <property type="entry name" value="BAX INHIBITOR-RELATED"/>
    <property type="match status" value="1"/>
</dbReference>
<dbReference type="Pfam" id="PF01027">
    <property type="entry name" value="Bax1-I"/>
    <property type="match status" value="1"/>
</dbReference>
<feature type="transmembrane region" description="Helical" evidence="5">
    <location>
        <begin position="157"/>
        <end position="179"/>
    </location>
</feature>
<evidence type="ECO:0000313" key="6">
    <source>
        <dbReference type="EMBL" id="EDO14799.1"/>
    </source>
</evidence>
<protein>
    <recommendedName>
        <fullName evidence="8">Bax inhibitor 1</fullName>
    </recommendedName>
</protein>
<feature type="transmembrane region" description="Helical" evidence="5">
    <location>
        <begin position="38"/>
        <end position="59"/>
    </location>
</feature>
<gene>
    <name evidence="6" type="ORF">Kpol_1076p5</name>
</gene>
<feature type="transmembrane region" description="Helical" evidence="5">
    <location>
        <begin position="71"/>
        <end position="90"/>
    </location>
</feature>
<dbReference type="PhylomeDB" id="A7TSF6"/>
<name>A7TSF6_VANPO</name>
<dbReference type="FunCoup" id="A7TSF6">
    <property type="interactions" value="633"/>
</dbReference>
<evidence type="ECO:0000256" key="5">
    <source>
        <dbReference type="RuleBase" id="RU004379"/>
    </source>
</evidence>
<feature type="transmembrane region" description="Helical" evidence="5">
    <location>
        <begin position="130"/>
        <end position="151"/>
    </location>
</feature>
<feature type="transmembrane region" description="Helical" evidence="5">
    <location>
        <begin position="216"/>
        <end position="235"/>
    </location>
</feature>
<proteinExistence type="inferred from homology"/>
<evidence type="ECO:0000256" key="4">
    <source>
        <dbReference type="ARBA" id="ARBA00023136"/>
    </source>
</evidence>
<evidence type="ECO:0000256" key="1">
    <source>
        <dbReference type="ARBA" id="ARBA00004141"/>
    </source>
</evidence>
<dbReference type="GO" id="GO:0030968">
    <property type="term" value="P:endoplasmic reticulum unfolded protein response"/>
    <property type="evidence" value="ECO:0007669"/>
    <property type="project" value="EnsemblFungi"/>
</dbReference>
<dbReference type="GO" id="GO:0000324">
    <property type="term" value="C:fungal-type vacuole"/>
    <property type="evidence" value="ECO:0007669"/>
    <property type="project" value="EnsemblFungi"/>
</dbReference>
<feature type="transmembrane region" description="Helical" evidence="5">
    <location>
        <begin position="191"/>
        <end position="210"/>
    </location>
</feature>
<comment type="similarity">
    <text evidence="5">Belongs to the BI1 family.</text>
</comment>
<evidence type="ECO:0000256" key="3">
    <source>
        <dbReference type="ARBA" id="ARBA00022989"/>
    </source>
</evidence>
<dbReference type="GO" id="GO:0005783">
    <property type="term" value="C:endoplasmic reticulum"/>
    <property type="evidence" value="ECO:0007669"/>
    <property type="project" value="EnsemblFungi"/>
</dbReference>
<dbReference type="GO" id="GO:0016020">
    <property type="term" value="C:membrane"/>
    <property type="evidence" value="ECO:0007669"/>
    <property type="project" value="UniProtKB-SubCell"/>
</dbReference>
<keyword evidence="2 5" id="KW-0812">Transmembrane</keyword>
<dbReference type="Proteomes" id="UP000000267">
    <property type="component" value="Unassembled WGS sequence"/>
</dbReference>